<evidence type="ECO:0000259" key="7">
    <source>
        <dbReference type="PROSITE" id="PS50055"/>
    </source>
</evidence>
<dbReference type="PROSITE" id="PS50055">
    <property type="entry name" value="TYR_PHOSPHATASE_PTP"/>
    <property type="match status" value="2"/>
</dbReference>
<dbReference type="PRINTS" id="PR00700">
    <property type="entry name" value="PRTYPHPHTASE"/>
</dbReference>
<reference evidence="9 10" key="1">
    <citation type="submission" date="2024-02" db="EMBL/GenBank/DDBJ databases">
        <title>Chromosome-scale genome assembly of the rough periwinkle Littorina saxatilis.</title>
        <authorList>
            <person name="De Jode A."/>
            <person name="Faria R."/>
            <person name="Formenti G."/>
            <person name="Sims Y."/>
            <person name="Smith T.P."/>
            <person name="Tracey A."/>
            <person name="Wood J.M.D."/>
            <person name="Zagrodzka Z.B."/>
            <person name="Johannesson K."/>
            <person name="Butlin R.K."/>
            <person name="Leder E.H."/>
        </authorList>
    </citation>
    <scope>NUCLEOTIDE SEQUENCE [LARGE SCALE GENOMIC DNA]</scope>
    <source>
        <strain evidence="9">Snail1</strain>
        <tissue evidence="9">Muscle</tissue>
    </source>
</reference>
<keyword evidence="6" id="KW-0472">Membrane</keyword>
<organism evidence="9 10">
    <name type="scientific">Littorina saxatilis</name>
    <dbReference type="NCBI Taxonomy" id="31220"/>
    <lineage>
        <taxon>Eukaryota</taxon>
        <taxon>Metazoa</taxon>
        <taxon>Spiralia</taxon>
        <taxon>Lophotrochozoa</taxon>
        <taxon>Mollusca</taxon>
        <taxon>Gastropoda</taxon>
        <taxon>Caenogastropoda</taxon>
        <taxon>Littorinimorpha</taxon>
        <taxon>Littorinoidea</taxon>
        <taxon>Littorinidae</taxon>
        <taxon>Littorina</taxon>
    </lineage>
</organism>
<dbReference type="Proteomes" id="UP001374579">
    <property type="component" value="Unassembled WGS sequence"/>
</dbReference>
<dbReference type="InterPro" id="IPR000242">
    <property type="entry name" value="PTP_cat"/>
</dbReference>
<protein>
    <recommendedName>
        <fullName evidence="2">protein-tyrosine-phosphatase</fullName>
        <ecNumber evidence="2">3.1.3.48</ecNumber>
    </recommendedName>
</protein>
<dbReference type="PANTHER" id="PTHR19134:SF562">
    <property type="entry name" value="PROTEIN-TYROSINE-PHOSPHATASE"/>
    <property type="match status" value="1"/>
</dbReference>
<evidence type="ECO:0000313" key="9">
    <source>
        <dbReference type="EMBL" id="KAK7101800.1"/>
    </source>
</evidence>
<dbReference type="Gene3D" id="2.170.300.10">
    <property type="entry name" value="Tie2 ligand-binding domain superfamily"/>
    <property type="match status" value="1"/>
</dbReference>
<evidence type="ECO:0000256" key="5">
    <source>
        <dbReference type="ARBA" id="ARBA00051722"/>
    </source>
</evidence>
<dbReference type="SMART" id="SM00194">
    <property type="entry name" value="PTPc"/>
    <property type="match status" value="2"/>
</dbReference>
<dbReference type="InterPro" id="IPR016130">
    <property type="entry name" value="Tyr_Pase_AS"/>
</dbReference>
<dbReference type="CDD" id="cd00047">
    <property type="entry name" value="PTPc"/>
    <property type="match status" value="2"/>
</dbReference>
<feature type="domain" description="Tyrosine specific protein phosphatases" evidence="8">
    <location>
        <begin position="912"/>
        <end position="989"/>
    </location>
</feature>
<evidence type="ECO:0000259" key="8">
    <source>
        <dbReference type="PROSITE" id="PS50056"/>
    </source>
</evidence>
<dbReference type="PROSITE" id="PS50056">
    <property type="entry name" value="TYR_PHOSPHATASE_2"/>
    <property type="match status" value="2"/>
</dbReference>
<feature type="domain" description="Tyrosine specific protein phosphatases" evidence="8">
    <location>
        <begin position="625"/>
        <end position="697"/>
    </location>
</feature>
<dbReference type="Pfam" id="PF00102">
    <property type="entry name" value="Y_phosphatase"/>
    <property type="match status" value="2"/>
</dbReference>
<dbReference type="PRINTS" id="PR00011">
    <property type="entry name" value="EGFLAMININ"/>
</dbReference>
<dbReference type="PROSITE" id="PS00383">
    <property type="entry name" value="TYR_PHOSPHATASE_1"/>
    <property type="match status" value="1"/>
</dbReference>
<dbReference type="SMART" id="SM00404">
    <property type="entry name" value="PTPc_motif"/>
    <property type="match status" value="2"/>
</dbReference>
<evidence type="ECO:0000256" key="3">
    <source>
        <dbReference type="ARBA" id="ARBA00022801"/>
    </source>
</evidence>
<dbReference type="FunFam" id="3.90.190.10:FF:000102">
    <property type="entry name" value="Receptor-type tyrosine-protein phosphatase"/>
    <property type="match status" value="1"/>
</dbReference>
<feature type="transmembrane region" description="Helical" evidence="6">
    <location>
        <begin position="246"/>
        <end position="268"/>
    </location>
</feature>
<dbReference type="GO" id="GO:0004725">
    <property type="term" value="F:protein tyrosine phosphatase activity"/>
    <property type="evidence" value="ECO:0007669"/>
    <property type="project" value="UniProtKB-EC"/>
</dbReference>
<sequence length="1004" mass="112410">MTGCIVYVDGKECYRFGYTEPSRTTNVTCVTGVLNGRNVTLAKNTTGFNGDEITINMCELEVLSCRDDYWGSGCDRRCGNCSNGEVCDKVTGHCSRCPPGLQPPLCDTDCKNGTFGQNCTQYCGEGCKDECNKVSGHCMCTSGWKEPLCDTDCDNGTFGQNCSQRCGVGCDDVCDKVSGHCMCNPGWLAPVCEECKNGTFGHNCTQQCSKGCDDACDKASGNCTCKAGWKGLSCDSEISDDVPLKWILAGAVPGFLFVVVIVVVIMRYCGCCCCRKNVDTEEVSVQGEHSSQAANDVSIYPNLPDGFSNVTMDGLKKDVQTDEVNPVVANRPESRNRKTKKRSKRAAVSKEVIYVNMAFEDGFIDSADSPSPHSLQATGATTVTAEKAEEDEVNVELEETEVDLEAEKQYEVEVRERVYYNDGVYMTSAGSDLKHDTVQESLLEKLRGETIDQEFESLPTGLTEAHDTGAKDENYYKNRFKSILPYEDTRVVLHGNPDPGFNNYINASVVAGVASPKAYIAAQGPNKNTVPDFWRMVWQEQVTHVVMLTNLKEGKKKKCEQYWPPPGKKIRYGSFDVTGLEAYGRANYVMRTFEVATENGSVRRVTQYHYTMWPDHGIPTTTGLVDFWRTVRTSHRQQPSSPLVVHCSAGVGRTGTFIGLDILMDQLQQQQHVDICKVVNDMRNDRCNMIQAKSQYCILHEAVFEAYTSQDCRLQNRDVDSVFKHDVDPHHSNSRIDTEFKKLKQMKVLMQKPRHTEAEKGENINKNRYMDILPDDRYLARLTIPVKNRSDYINAVLMPSFKEQLGSILTQLPLRDTIVDLWRLVAGSKVSLVVCLGSEIVQSEEKSCYWPCEENEPLTIGPFIIRLTSRTTLSKHITQYSLSVQYEEKVSPRSVELLHYSDWKGDLPGSVEDLVHLVVTVLSAQSQRSHSEGPLLLQCSDGATKSGLLHAICDVISRMTTEGEIDVYMTVRHLQLVRPQCLMSKMQYRFIFRAMQEYKKRNDK</sequence>
<gene>
    <name evidence="9" type="ORF">V1264_020126</name>
</gene>
<dbReference type="SMART" id="SM00181">
    <property type="entry name" value="EGF"/>
    <property type="match status" value="4"/>
</dbReference>
<evidence type="ECO:0000256" key="4">
    <source>
        <dbReference type="ARBA" id="ARBA00022912"/>
    </source>
</evidence>
<keyword evidence="4" id="KW-0904">Protein phosphatase</keyword>
<dbReference type="InterPro" id="IPR002049">
    <property type="entry name" value="LE_dom"/>
</dbReference>
<feature type="domain" description="Tyrosine-protein phosphatase" evidence="7">
    <location>
        <begin position="451"/>
        <end position="706"/>
    </location>
</feature>
<dbReference type="InterPro" id="IPR050348">
    <property type="entry name" value="Protein-Tyr_Phosphatase"/>
</dbReference>
<dbReference type="InterPro" id="IPR003595">
    <property type="entry name" value="Tyr_Pase_cat"/>
</dbReference>
<dbReference type="EMBL" id="JBAMIC010000010">
    <property type="protein sequence ID" value="KAK7101800.1"/>
    <property type="molecule type" value="Genomic_DNA"/>
</dbReference>
<dbReference type="CDD" id="cd00055">
    <property type="entry name" value="EGF_Lam"/>
    <property type="match status" value="1"/>
</dbReference>
<proteinExistence type="inferred from homology"/>
<dbReference type="Gene3D" id="3.90.190.10">
    <property type="entry name" value="Protein tyrosine phosphatase superfamily"/>
    <property type="match status" value="2"/>
</dbReference>
<keyword evidence="6" id="KW-1133">Transmembrane helix</keyword>
<dbReference type="EC" id="3.1.3.48" evidence="2"/>
<feature type="domain" description="Tyrosine-protein phosphatase" evidence="7">
    <location>
        <begin position="736"/>
        <end position="998"/>
    </location>
</feature>
<evidence type="ECO:0000256" key="1">
    <source>
        <dbReference type="ARBA" id="ARBA00009580"/>
    </source>
</evidence>
<evidence type="ECO:0000313" key="10">
    <source>
        <dbReference type="Proteomes" id="UP001374579"/>
    </source>
</evidence>
<evidence type="ECO:0000256" key="2">
    <source>
        <dbReference type="ARBA" id="ARBA00013064"/>
    </source>
</evidence>
<name>A0AAN9BE76_9CAEN</name>
<dbReference type="AlphaFoldDB" id="A0AAN9BE76"/>
<comment type="similarity">
    <text evidence="1">Belongs to the protein-tyrosine phosphatase family.</text>
</comment>
<dbReference type="InterPro" id="IPR000387">
    <property type="entry name" value="Tyr_Pase_dom"/>
</dbReference>
<dbReference type="InterPro" id="IPR029021">
    <property type="entry name" value="Prot-tyrosine_phosphatase-like"/>
</dbReference>
<accession>A0AAN9BE76</accession>
<keyword evidence="3" id="KW-0378">Hydrolase</keyword>
<dbReference type="InterPro" id="IPR000742">
    <property type="entry name" value="EGF"/>
</dbReference>
<evidence type="ECO:0000256" key="6">
    <source>
        <dbReference type="SAM" id="Phobius"/>
    </source>
</evidence>
<keyword evidence="6" id="KW-0812">Transmembrane</keyword>
<comment type="caution">
    <text evidence="9">The sequence shown here is derived from an EMBL/GenBank/DDBJ whole genome shotgun (WGS) entry which is preliminary data.</text>
</comment>
<dbReference type="SUPFAM" id="SSF52799">
    <property type="entry name" value="(Phosphotyrosine protein) phosphatases II"/>
    <property type="match status" value="2"/>
</dbReference>
<keyword evidence="10" id="KW-1185">Reference proteome</keyword>
<comment type="catalytic activity">
    <reaction evidence="5">
        <text>O-phospho-L-tyrosyl-[protein] + H2O = L-tyrosyl-[protein] + phosphate</text>
        <dbReference type="Rhea" id="RHEA:10684"/>
        <dbReference type="Rhea" id="RHEA-COMP:10136"/>
        <dbReference type="Rhea" id="RHEA-COMP:20101"/>
        <dbReference type="ChEBI" id="CHEBI:15377"/>
        <dbReference type="ChEBI" id="CHEBI:43474"/>
        <dbReference type="ChEBI" id="CHEBI:46858"/>
        <dbReference type="ChEBI" id="CHEBI:61978"/>
        <dbReference type="EC" id="3.1.3.48"/>
    </reaction>
</comment>
<dbReference type="PANTHER" id="PTHR19134">
    <property type="entry name" value="RECEPTOR-TYPE TYROSINE-PROTEIN PHOSPHATASE"/>
    <property type="match status" value="1"/>
</dbReference>